<evidence type="ECO:0000256" key="3">
    <source>
        <dbReference type="SAM" id="MobiDB-lite"/>
    </source>
</evidence>
<evidence type="ECO:0000313" key="4">
    <source>
        <dbReference type="EMBL" id="CAD9079924.1"/>
    </source>
</evidence>
<name>A0A7S1PG85_9EUKA</name>
<dbReference type="SUPFAM" id="SSF51419">
    <property type="entry name" value="PLP-binding barrel"/>
    <property type="match status" value="1"/>
</dbReference>
<dbReference type="EMBL" id="HBGD01003862">
    <property type="protein sequence ID" value="CAD9079924.1"/>
    <property type="molecule type" value="Transcribed_RNA"/>
</dbReference>
<feature type="compositionally biased region" description="Basic and acidic residues" evidence="3">
    <location>
        <begin position="377"/>
        <end position="422"/>
    </location>
</feature>
<feature type="compositionally biased region" description="Basic and acidic residues" evidence="3">
    <location>
        <begin position="335"/>
        <end position="349"/>
    </location>
</feature>
<dbReference type="CDD" id="cd06822">
    <property type="entry name" value="PLPDE_III_YBL036c_euk"/>
    <property type="match status" value="1"/>
</dbReference>
<dbReference type="Gene3D" id="3.20.20.10">
    <property type="entry name" value="Alanine racemase"/>
    <property type="match status" value="1"/>
</dbReference>
<dbReference type="NCBIfam" id="TIGR00044">
    <property type="entry name" value="YggS family pyridoxal phosphate-dependent enzyme"/>
    <property type="match status" value="1"/>
</dbReference>
<dbReference type="InterPro" id="IPR011078">
    <property type="entry name" value="PyrdxlP_homeostasis"/>
</dbReference>
<sequence length="546" mass="60984">MTASSIVKRFQEIKHHVHKLASKHQHVRIVAVSKTYPSNSILELHKSKAKQCHFGENYVKELSDKALELKKYTDIKWHFIGHLQSNKAAGLVNAVPNLWCVETVDRPKIAHALNKAVEQCIALKKRKDPLNVLVQVNTSDEPQKSGCMIQDVVPLVNTIRYDCPALNFMGLMTIGSASNSSLKHANPDFEKLIACRNTVCDAVGLREKDVELSMGMSADYEEAIKQGSTNIRVGSAIFGSRKNVVKAQSSSASATVSEGAPEARVDKSEARKEQKSVVEQQDSGDKTTVTLAERKVGSHSSEEIQVTKESLPETKETVQEETFESPEGVVQKKTIVREEVPSQKEEPKKKGFQPADIKLDEQPSPSRVPENFVAMDDTPKGAHPDFNRPAEAPPLKDELKPKYTKEMKKKDDEEMAKQRSEETVVEENISVKTRKTQDGDEAEVKIKKRSTSTERPASDENKVTEKKEAEVEITKRNVTKKLELDTKRTVIKADESEAEVIRISPTIKRIVKRIDLDGKETIISTEEVKSGEDTQIAESKEQTVEQ</sequence>
<protein>
    <recommendedName>
        <fullName evidence="2">Pyridoxal phosphate homeostasis protein</fullName>
        <shortName evidence="2">PLP homeostasis protein</shortName>
    </recommendedName>
</protein>
<feature type="compositionally biased region" description="Polar residues" evidence="3">
    <location>
        <begin position="277"/>
        <end position="290"/>
    </location>
</feature>
<dbReference type="HAMAP" id="MF_02087">
    <property type="entry name" value="PLP_homeostasis"/>
    <property type="match status" value="1"/>
</dbReference>
<organism evidence="4">
    <name type="scientific">Percolomonas cosmopolitus</name>
    <dbReference type="NCBI Taxonomy" id="63605"/>
    <lineage>
        <taxon>Eukaryota</taxon>
        <taxon>Discoba</taxon>
        <taxon>Heterolobosea</taxon>
        <taxon>Tetramitia</taxon>
        <taxon>Eutetramitia</taxon>
        <taxon>Percolomonadidae</taxon>
        <taxon>Percolomonas</taxon>
    </lineage>
</organism>
<feature type="compositionally biased region" description="Basic and acidic residues" evidence="3">
    <location>
        <begin position="261"/>
        <end position="276"/>
    </location>
</feature>
<dbReference type="GO" id="GO:0030170">
    <property type="term" value="F:pyridoxal phosphate binding"/>
    <property type="evidence" value="ECO:0007669"/>
    <property type="project" value="UniProtKB-UniRule"/>
</dbReference>
<proteinExistence type="inferred from homology"/>
<feature type="modified residue" description="N6-(pyridoxal phosphate)lysine" evidence="2">
    <location>
        <position position="34"/>
    </location>
</feature>
<feature type="compositionally biased region" description="Basic and acidic residues" evidence="3">
    <location>
        <begin position="456"/>
        <end position="466"/>
    </location>
</feature>
<accession>A0A7S1PG85</accession>
<feature type="compositionally biased region" description="Basic and acidic residues" evidence="3">
    <location>
        <begin position="435"/>
        <end position="445"/>
    </location>
</feature>
<feature type="region of interest" description="Disordered" evidence="3">
    <location>
        <begin position="525"/>
        <end position="546"/>
    </location>
</feature>
<dbReference type="PANTHER" id="PTHR10146:SF14">
    <property type="entry name" value="PYRIDOXAL PHOSPHATE HOMEOSTASIS PROTEIN"/>
    <property type="match status" value="1"/>
</dbReference>
<dbReference type="FunFam" id="3.20.20.10:FF:000018">
    <property type="entry name" value="Pyridoxal phosphate homeostasis protein"/>
    <property type="match status" value="1"/>
</dbReference>
<gene>
    <name evidence="4" type="ORF">PCOS0759_LOCUS3164</name>
</gene>
<comment type="similarity">
    <text evidence="2">Belongs to the pyridoxal phosphate-binding protein YggS/PROSC family.</text>
</comment>
<dbReference type="InterPro" id="IPR029066">
    <property type="entry name" value="PLP-binding_barrel"/>
</dbReference>
<evidence type="ECO:0000256" key="2">
    <source>
        <dbReference type="HAMAP-Rule" id="MF_03225"/>
    </source>
</evidence>
<reference evidence="4" key="1">
    <citation type="submission" date="2021-01" db="EMBL/GenBank/DDBJ databases">
        <authorList>
            <person name="Corre E."/>
            <person name="Pelletier E."/>
            <person name="Niang G."/>
            <person name="Scheremetjew M."/>
            <person name="Finn R."/>
            <person name="Kale V."/>
            <person name="Holt S."/>
            <person name="Cochrane G."/>
            <person name="Meng A."/>
            <person name="Brown T."/>
            <person name="Cohen L."/>
        </authorList>
    </citation>
    <scope>NUCLEOTIDE SEQUENCE</scope>
    <source>
        <strain evidence="4">WS</strain>
    </source>
</reference>
<dbReference type="AlphaFoldDB" id="A0A7S1PG85"/>
<dbReference type="PROSITE" id="PS01211">
    <property type="entry name" value="UPF0001"/>
    <property type="match status" value="1"/>
</dbReference>
<dbReference type="PANTHER" id="PTHR10146">
    <property type="entry name" value="PROLINE SYNTHETASE CO-TRANSCRIBED BACTERIAL HOMOLOG PROTEIN"/>
    <property type="match status" value="1"/>
</dbReference>
<evidence type="ECO:0000256" key="1">
    <source>
        <dbReference type="ARBA" id="ARBA00022898"/>
    </source>
</evidence>
<feature type="compositionally biased region" description="Basic and acidic residues" evidence="3">
    <location>
        <begin position="292"/>
        <end position="318"/>
    </location>
</feature>
<comment type="function">
    <text evidence="2">Pyridoxal 5'-phosphate (PLP)-binding protein, which may be involved in intracellular homeostatic regulation of pyridoxal 5'-phosphate (PLP), the active form of vitamin B6.</text>
</comment>
<feature type="region of interest" description="Disordered" evidence="3">
    <location>
        <begin position="250"/>
        <end position="466"/>
    </location>
</feature>
<keyword evidence="1 2" id="KW-0663">Pyridoxal phosphate</keyword>